<sequence>MKRTIILIALAASFLSINACNNTAKKEAKATETAKLKGKYYCTMHPDITSDTPGVCSKCGMKLVERDKTSTK</sequence>
<dbReference type="Pfam" id="PF19335">
    <property type="entry name" value="HMBD"/>
    <property type="match status" value="1"/>
</dbReference>
<gene>
    <name evidence="3" type="ORF">I5M19_00290</name>
</gene>
<dbReference type="InterPro" id="IPR045800">
    <property type="entry name" value="HMBD"/>
</dbReference>
<dbReference type="EMBL" id="JAEHFW010000001">
    <property type="protein sequence ID" value="MBK0377725.1"/>
    <property type="molecule type" value="Genomic_DNA"/>
</dbReference>
<feature type="domain" description="Heavy metal binding" evidence="2">
    <location>
        <begin position="39"/>
        <end position="65"/>
    </location>
</feature>
<evidence type="ECO:0000313" key="3">
    <source>
        <dbReference type="EMBL" id="MBK0377725.1"/>
    </source>
</evidence>
<comment type="caution">
    <text evidence="3">The sequence shown here is derived from an EMBL/GenBank/DDBJ whole genome shotgun (WGS) entry which is preliminary data.</text>
</comment>
<dbReference type="RefSeq" id="WP_200062894.1">
    <property type="nucleotide sequence ID" value="NZ_JAEHFW010000001.1"/>
</dbReference>
<evidence type="ECO:0000256" key="1">
    <source>
        <dbReference type="SAM" id="SignalP"/>
    </source>
</evidence>
<proteinExistence type="predicted"/>
<dbReference type="GO" id="GO:0046872">
    <property type="term" value="F:metal ion binding"/>
    <property type="evidence" value="ECO:0007669"/>
    <property type="project" value="InterPro"/>
</dbReference>
<keyword evidence="4" id="KW-1185">Reference proteome</keyword>
<feature type="signal peptide" evidence="1">
    <location>
        <begin position="1"/>
        <end position="19"/>
    </location>
</feature>
<evidence type="ECO:0000259" key="2">
    <source>
        <dbReference type="Pfam" id="PF19335"/>
    </source>
</evidence>
<organism evidence="3 4">
    <name type="scientific">Mucilaginibacter segetis</name>
    <dbReference type="NCBI Taxonomy" id="2793071"/>
    <lineage>
        <taxon>Bacteria</taxon>
        <taxon>Pseudomonadati</taxon>
        <taxon>Bacteroidota</taxon>
        <taxon>Sphingobacteriia</taxon>
        <taxon>Sphingobacteriales</taxon>
        <taxon>Sphingobacteriaceae</taxon>
        <taxon>Mucilaginibacter</taxon>
    </lineage>
</organism>
<reference evidence="3" key="1">
    <citation type="submission" date="2020-12" db="EMBL/GenBank/DDBJ databases">
        <title>Bacterial novel species Mucilaginibacter sp. SD-g isolated from soil.</title>
        <authorList>
            <person name="Jung H.-Y."/>
        </authorList>
    </citation>
    <scope>NUCLEOTIDE SEQUENCE</scope>
    <source>
        <strain evidence="3">SD-g</strain>
    </source>
</reference>
<evidence type="ECO:0000313" key="4">
    <source>
        <dbReference type="Proteomes" id="UP000613193"/>
    </source>
</evidence>
<keyword evidence="1" id="KW-0732">Signal</keyword>
<dbReference type="Proteomes" id="UP000613193">
    <property type="component" value="Unassembled WGS sequence"/>
</dbReference>
<protein>
    <recommendedName>
        <fullName evidence="2">Heavy metal binding domain-containing protein</fullName>
    </recommendedName>
</protein>
<name>A0A934UL90_9SPHI</name>
<dbReference type="AlphaFoldDB" id="A0A934UL90"/>
<accession>A0A934UL90</accession>
<feature type="chain" id="PRO_5038040519" description="Heavy metal binding domain-containing protein" evidence="1">
    <location>
        <begin position="20"/>
        <end position="72"/>
    </location>
</feature>